<evidence type="ECO:0000259" key="4">
    <source>
        <dbReference type="Pfam" id="PF00724"/>
    </source>
</evidence>
<dbReference type="PANTHER" id="PTHR22893:SF91">
    <property type="entry name" value="NADPH DEHYDROGENASE 2-RELATED"/>
    <property type="match status" value="1"/>
</dbReference>
<dbReference type="GO" id="GO:0010181">
    <property type="term" value="F:FMN binding"/>
    <property type="evidence" value="ECO:0007669"/>
    <property type="project" value="InterPro"/>
</dbReference>
<sequence>MTDLFSTFDLAGTTLANRIVMAPMTRSRAPNDIATDTIALYYAQRATAGLIVSEGTPISREGQGYLFNPGIFTPEQIAGWRLTTQSVHSLGGRIFAQLWHVGRVSHPSIQTDGATPVSASSLIAKGATAFGYDEDGKPGFVATPAPRQLATGEVSRIVGDFATAAANAIDAGFDGVEIHGANGYLLEQFLNPTVNDRTDRYSADTLENRLRFVLEVVDAVIARIGAQRTGIRLSPFGKLFDMAHYDAIEETYAALMAALGRRRIAYVHIMDQTGFFYDEGSTVPVSDRIHALMRQARPHLSTTALILAGGMTRERAETLIADGTIDLAAFGQPFISNPDLVARLQNGWPLATPDRATYYGGDTKGFVDYPAFEDQ</sequence>
<protein>
    <submittedName>
        <fullName evidence="6">Alkene reductase</fullName>
    </submittedName>
</protein>
<evidence type="ECO:0000313" key="8">
    <source>
        <dbReference type="Proteomes" id="UP001202887"/>
    </source>
</evidence>
<evidence type="ECO:0000313" key="7">
    <source>
        <dbReference type="Proteomes" id="UP000319478"/>
    </source>
</evidence>
<keyword evidence="3" id="KW-0560">Oxidoreductase</keyword>
<dbReference type="GO" id="GO:0016628">
    <property type="term" value="F:oxidoreductase activity, acting on the CH-CH group of donors, NAD or NADP as acceptor"/>
    <property type="evidence" value="ECO:0007669"/>
    <property type="project" value="UniProtKB-ARBA"/>
</dbReference>
<dbReference type="RefSeq" id="WP_003620613.1">
    <property type="nucleotide sequence ID" value="NZ_BJNN01000196.1"/>
</dbReference>
<dbReference type="FunFam" id="3.20.20.70:FF:000059">
    <property type="entry name" value="N-ethylmaleimide reductase, FMN-linked"/>
    <property type="match status" value="1"/>
</dbReference>
<dbReference type="Pfam" id="PF00724">
    <property type="entry name" value="Oxidored_FMN"/>
    <property type="match status" value="1"/>
</dbReference>
<dbReference type="EMBL" id="JAIBCX010000011">
    <property type="protein sequence ID" value="MCJ8353522.1"/>
    <property type="molecule type" value="Genomic_DNA"/>
</dbReference>
<evidence type="ECO:0000313" key="5">
    <source>
        <dbReference type="EMBL" id="GEC65275.1"/>
    </source>
</evidence>
<comment type="cofactor">
    <cofactor evidence="1">
        <name>FMN</name>
        <dbReference type="ChEBI" id="CHEBI:58210"/>
    </cofactor>
</comment>
<evidence type="ECO:0000256" key="3">
    <source>
        <dbReference type="ARBA" id="ARBA00023002"/>
    </source>
</evidence>
<feature type="domain" description="NADH:flavin oxidoreductase/NADH oxidase N-terminal" evidence="4">
    <location>
        <begin position="3"/>
        <end position="349"/>
    </location>
</feature>
<accession>A0AAW5EP60</accession>
<dbReference type="Proteomes" id="UP000319478">
    <property type="component" value="Unassembled WGS sequence"/>
</dbReference>
<proteinExistence type="inferred from homology"/>
<gene>
    <name evidence="5" type="ORF">GHA01_31240</name>
    <name evidence="6" type="ORF">K1W68_05885</name>
</gene>
<comment type="similarity">
    <text evidence="2">Belongs to the NADH:flavin oxidoreductase/NADH oxidase family.</text>
</comment>
<keyword evidence="7" id="KW-1185">Reference proteome</keyword>
<dbReference type="Gene3D" id="3.20.20.70">
    <property type="entry name" value="Aldolase class I"/>
    <property type="match status" value="1"/>
</dbReference>
<evidence type="ECO:0000313" key="6">
    <source>
        <dbReference type="EMBL" id="MCJ8353522.1"/>
    </source>
</evidence>
<reference evidence="5 7" key="1">
    <citation type="submission" date="2019-06" db="EMBL/GenBank/DDBJ databases">
        <title>Whole genome shotgun sequence of Komagataeibacter hansenii NBRC 14820.</title>
        <authorList>
            <person name="Hosoyama A."/>
            <person name="Uohara A."/>
            <person name="Ohji S."/>
            <person name="Ichikawa N."/>
        </authorList>
    </citation>
    <scope>NUCLEOTIDE SEQUENCE [LARGE SCALE GENOMIC DNA]</scope>
    <source>
        <strain evidence="5 7">NBRC 14820</strain>
    </source>
</reference>
<reference evidence="6" key="2">
    <citation type="journal article" date="2021" name="Polymers (Basel)">
        <title>Highly Stretchable Bacterial Cellulose Produced by Komagataeibacter hansenii SI1.</title>
        <authorList>
            <person name="Cielecka I."/>
            <person name="Ryngajllo M."/>
            <person name="Maniukiewicz W."/>
            <person name="Bielecki S."/>
        </authorList>
    </citation>
    <scope>NUCLEOTIDE SEQUENCE</scope>
    <source>
        <strain evidence="6">SI1</strain>
    </source>
</reference>
<dbReference type="EMBL" id="BJNN01000196">
    <property type="protein sequence ID" value="GEC65275.1"/>
    <property type="molecule type" value="Genomic_DNA"/>
</dbReference>
<evidence type="ECO:0000256" key="2">
    <source>
        <dbReference type="ARBA" id="ARBA00005979"/>
    </source>
</evidence>
<organism evidence="6 8">
    <name type="scientific">Novacetimonas hansenii</name>
    <name type="common">Komagataeibacter hansenii</name>
    <dbReference type="NCBI Taxonomy" id="436"/>
    <lineage>
        <taxon>Bacteria</taxon>
        <taxon>Pseudomonadati</taxon>
        <taxon>Pseudomonadota</taxon>
        <taxon>Alphaproteobacteria</taxon>
        <taxon>Acetobacterales</taxon>
        <taxon>Acetobacteraceae</taxon>
        <taxon>Novacetimonas</taxon>
    </lineage>
</organism>
<evidence type="ECO:0000256" key="1">
    <source>
        <dbReference type="ARBA" id="ARBA00001917"/>
    </source>
</evidence>
<comment type="caution">
    <text evidence="6">The sequence shown here is derived from an EMBL/GenBank/DDBJ whole genome shotgun (WGS) entry which is preliminary data.</text>
</comment>
<reference evidence="6" key="3">
    <citation type="submission" date="2022-03" db="EMBL/GenBank/DDBJ databases">
        <authorList>
            <person name="Ryngajllo M."/>
            <person name="Jacek P."/>
            <person name="Kubiak K."/>
        </authorList>
    </citation>
    <scope>NUCLEOTIDE SEQUENCE</scope>
    <source>
        <strain evidence="6">SI1</strain>
    </source>
</reference>
<name>A0AAW5EP60_NOVHA</name>
<dbReference type="InterPro" id="IPR001155">
    <property type="entry name" value="OxRdtase_FMN_N"/>
</dbReference>
<dbReference type="CDD" id="cd02933">
    <property type="entry name" value="OYE_like_FMN"/>
    <property type="match status" value="1"/>
</dbReference>
<dbReference type="GO" id="GO:0005829">
    <property type="term" value="C:cytosol"/>
    <property type="evidence" value="ECO:0007669"/>
    <property type="project" value="UniProtKB-ARBA"/>
</dbReference>
<dbReference type="SUPFAM" id="SSF51395">
    <property type="entry name" value="FMN-linked oxidoreductases"/>
    <property type="match status" value="1"/>
</dbReference>
<dbReference type="AlphaFoldDB" id="A0AAW5EP60"/>
<dbReference type="Proteomes" id="UP001202887">
    <property type="component" value="Unassembled WGS sequence"/>
</dbReference>
<dbReference type="InterPro" id="IPR045247">
    <property type="entry name" value="Oye-like"/>
</dbReference>
<dbReference type="InterPro" id="IPR013785">
    <property type="entry name" value="Aldolase_TIM"/>
</dbReference>
<dbReference type="PANTHER" id="PTHR22893">
    <property type="entry name" value="NADH OXIDOREDUCTASE-RELATED"/>
    <property type="match status" value="1"/>
</dbReference>